<feature type="transmembrane region" description="Helical" evidence="17">
    <location>
        <begin position="12"/>
        <end position="32"/>
    </location>
</feature>
<keyword evidence="13 17" id="KW-0472">Membrane</keyword>
<dbReference type="EC" id="3.4.-.-" evidence="15"/>
<evidence type="ECO:0000256" key="6">
    <source>
        <dbReference type="ARBA" id="ARBA00022670"/>
    </source>
</evidence>
<dbReference type="Pfam" id="PF22250">
    <property type="entry name" value="PFF1_C"/>
    <property type="match status" value="1"/>
</dbReference>
<keyword evidence="14" id="KW-0325">Glycoprotein</keyword>
<dbReference type="InterPro" id="IPR053976">
    <property type="entry name" value="PFF1_TM"/>
</dbReference>
<evidence type="ECO:0000313" key="22">
    <source>
        <dbReference type="Proteomes" id="UP000005666"/>
    </source>
</evidence>
<accession>G8BNJ0</accession>
<evidence type="ECO:0000256" key="10">
    <source>
        <dbReference type="ARBA" id="ARBA00022833"/>
    </source>
</evidence>
<keyword evidence="10 15" id="KW-0862">Zinc</keyword>
<dbReference type="Pfam" id="PF04389">
    <property type="entry name" value="Peptidase_M28"/>
    <property type="match status" value="1"/>
</dbReference>
<evidence type="ECO:0000313" key="21">
    <source>
        <dbReference type="EMBL" id="CCE61468.1"/>
    </source>
</evidence>
<dbReference type="OrthoDB" id="76293at2759"/>
<dbReference type="InterPro" id="IPR048024">
    <property type="entry name" value="Fxna-like_M28_dom"/>
</dbReference>
<evidence type="ECO:0000256" key="9">
    <source>
        <dbReference type="ARBA" id="ARBA00022801"/>
    </source>
</evidence>
<dbReference type="Gene3D" id="3.40.630.10">
    <property type="entry name" value="Zn peptidases"/>
    <property type="match status" value="1"/>
</dbReference>
<keyword evidence="5" id="KW-0926">Vacuole</keyword>
<evidence type="ECO:0000256" key="1">
    <source>
        <dbReference type="ARBA" id="ARBA00001947"/>
    </source>
</evidence>
<dbReference type="GO" id="GO:0006508">
    <property type="term" value="P:proteolysis"/>
    <property type="evidence" value="ECO:0007669"/>
    <property type="project" value="UniProtKB-KW"/>
</dbReference>
<keyword evidence="11 17" id="KW-1133">Transmembrane helix</keyword>
<feature type="transmembrane region" description="Helical" evidence="17">
    <location>
        <begin position="610"/>
        <end position="629"/>
    </location>
</feature>
<feature type="transmembrane region" description="Helical" evidence="17">
    <location>
        <begin position="649"/>
        <end position="668"/>
    </location>
</feature>
<dbReference type="InterPro" id="IPR007484">
    <property type="entry name" value="Peptidase_M28"/>
</dbReference>
<organism evidence="21 22">
    <name type="scientific">Tetrapisispora phaffii (strain ATCC 24235 / CBS 4417 / NBRC 1672 / NRRL Y-8282 / UCD 70-5)</name>
    <name type="common">Yeast</name>
    <name type="synonym">Fabospora phaffii</name>
    <dbReference type="NCBI Taxonomy" id="1071381"/>
    <lineage>
        <taxon>Eukaryota</taxon>
        <taxon>Fungi</taxon>
        <taxon>Dikarya</taxon>
        <taxon>Ascomycota</taxon>
        <taxon>Saccharomycotina</taxon>
        <taxon>Saccharomycetes</taxon>
        <taxon>Saccharomycetales</taxon>
        <taxon>Saccharomycetaceae</taxon>
        <taxon>Tetrapisispora</taxon>
    </lineage>
</organism>
<dbReference type="eggNOG" id="KOG2194">
    <property type="taxonomic scope" value="Eukaryota"/>
</dbReference>
<evidence type="ECO:0000256" key="2">
    <source>
        <dbReference type="ARBA" id="ARBA00003273"/>
    </source>
</evidence>
<evidence type="ECO:0000256" key="7">
    <source>
        <dbReference type="ARBA" id="ARBA00022692"/>
    </source>
</evidence>
<dbReference type="SUPFAM" id="SSF53187">
    <property type="entry name" value="Zn-dependent exopeptidases"/>
    <property type="match status" value="1"/>
</dbReference>
<keyword evidence="6 15" id="KW-0645">Protease</keyword>
<keyword evidence="12" id="KW-0482">Metalloprotease</keyword>
<feature type="domain" description="Vacuolar membrane protease transmembrane" evidence="20">
    <location>
        <begin position="394"/>
        <end position="674"/>
    </location>
</feature>
<evidence type="ECO:0000256" key="11">
    <source>
        <dbReference type="ARBA" id="ARBA00022989"/>
    </source>
</evidence>
<dbReference type="FunFam" id="3.40.630.10:FF:000057">
    <property type="entry name" value="Vacuolar membrane protease"/>
    <property type="match status" value="1"/>
</dbReference>
<keyword evidence="7 17" id="KW-0812">Transmembrane</keyword>
<dbReference type="GeneID" id="11532288"/>
<feature type="transmembrane region" description="Helical" evidence="17">
    <location>
        <begin position="392"/>
        <end position="414"/>
    </location>
</feature>
<evidence type="ECO:0000256" key="13">
    <source>
        <dbReference type="ARBA" id="ARBA00023136"/>
    </source>
</evidence>
<dbReference type="PANTHER" id="PTHR12147">
    <property type="entry name" value="METALLOPEPTIDASE M28 FAMILY MEMBER"/>
    <property type="match status" value="1"/>
</dbReference>
<feature type="transmembrane region" description="Helical" evidence="17">
    <location>
        <begin position="359"/>
        <end position="380"/>
    </location>
</feature>
<comment type="similarity">
    <text evidence="4 15">Belongs to the peptidase M28 family.</text>
</comment>
<evidence type="ECO:0000256" key="12">
    <source>
        <dbReference type="ARBA" id="ARBA00023049"/>
    </source>
</evidence>
<evidence type="ECO:0000256" key="3">
    <source>
        <dbReference type="ARBA" id="ARBA00004128"/>
    </source>
</evidence>
<feature type="transmembrane region" description="Helical" evidence="17">
    <location>
        <begin position="490"/>
        <end position="513"/>
    </location>
</feature>
<dbReference type="GO" id="GO:0000329">
    <property type="term" value="C:fungal-type vacuole membrane"/>
    <property type="evidence" value="ECO:0007669"/>
    <property type="project" value="EnsemblFungi"/>
</dbReference>
<gene>
    <name evidence="21" type="primary">TPHA0A03920</name>
    <name evidence="21" type="ordered locus">TPHA_0A03920</name>
</gene>
<dbReference type="MEROPS" id="M28.A05"/>
<name>G8BNJ0_TETPH</name>
<feature type="domain" description="Vacuolar membrane protease C-terminal" evidence="19">
    <location>
        <begin position="711"/>
        <end position="949"/>
    </location>
</feature>
<sequence length="956" mass="109720">MIKLGSVFRFRKTSLSFFLGITYFIIGTFYFYDQLKYKHNLPKNPEYASLLNDAWLELQNITNKPHPYNSKENDRIHDYLLHRIQDITSNISYAAIADDHENGVTSIFKQQDTFNASSIDNRVIYFESSNIVVRLEGSNPDLPELLLSAHYDAVPTSYGATDDGKGICSILAVLDYFSKQQPERGLVFNFNNNEEFGLLGSTIFMENEWAKYIKYFINLEGTGSGGKAVLFRTSDATTAKIYKDAVVDSPFGNSIYQEGFYNRYIHSETDYKVYEENGLRGWDIAFYKPRDLYHTVKDSIEYTSKEALWHMLHTTLQLTKFLALESINDIEAKHNLSPAVYFDVSGLKFFAMSSKNLVFWNYILLLVSPLTNICLLFIIRKKNRILLGRLNTWFRLPISLMVSCLITYCTSNVLKALNPFILSSNYVLATLLFVGVFLISNYIVLNVFERLSPTLDFKTVAINEVSVLLWAILFIQNTKSYYNNYKNTGIYPLTISYAFVSFAGNIAYLFMIFKKTTITPEETVKNGTLRVTSTTDVEADPGQPSTYSSIENGSNTVHLDNNTQQTRTNESGATPSENNTEENDERRPLLRVASTEVQNTEKNNVANYDWLLEFLIIVPIPTYIIYNSVSLIMSALNQTFQDTGDIAKTYLILLAGAIFIVLPVLPFAYKINFKLMRLVIVSTIIIFVLVAHVLRPFTEALPLKIRYIQVNDQVELFGIRNDNNMIKMIEDLPSVKRNNLSISCVNDINLTEKCQYMSVFEPHLIDNFKPNEMKMLDIEVIRNDKNEKFKSPYEPINAEIKINVLENRMCTLNFNTTTKVRQVTVFKPSNKNELYYTPMDSNASIPYIFKTSENIDQLQLHKLDFKQNYYHIGIQWLPQLSLSNIDATNVEDGNNNTLIVDVECFWGEYFDDSIDNDGERFNKLPSLTEILKFKPIDISITNKDKGLIKYTQQITL</sequence>
<feature type="transmembrane region" description="Helical" evidence="17">
    <location>
        <begin position="460"/>
        <end position="478"/>
    </location>
</feature>
<reference evidence="21 22" key="1">
    <citation type="journal article" date="2011" name="Proc. Natl. Acad. Sci. U.S.A.">
        <title>Evolutionary erosion of yeast sex chromosomes by mating-type switching accidents.</title>
        <authorList>
            <person name="Gordon J.L."/>
            <person name="Armisen D."/>
            <person name="Proux-Wera E."/>
            <person name="Oheigeartaigh S.S."/>
            <person name="Byrne K.P."/>
            <person name="Wolfe K.H."/>
        </authorList>
    </citation>
    <scope>NUCLEOTIDE SEQUENCE [LARGE SCALE GENOMIC DNA]</scope>
    <source>
        <strain evidence="22">ATCC 24235 / CBS 4417 / NBRC 1672 / NRRL Y-8282 / UCD 70-5</strain>
    </source>
</reference>
<evidence type="ECO:0000259" key="18">
    <source>
        <dbReference type="Pfam" id="PF04389"/>
    </source>
</evidence>
<dbReference type="Proteomes" id="UP000005666">
    <property type="component" value="Chromosome 1"/>
</dbReference>
<dbReference type="EMBL" id="HE612856">
    <property type="protein sequence ID" value="CCE61468.1"/>
    <property type="molecule type" value="Genomic_DNA"/>
</dbReference>
<keyword evidence="22" id="KW-1185">Reference proteome</keyword>
<feature type="transmembrane region" description="Helical" evidence="17">
    <location>
        <begin position="426"/>
        <end position="448"/>
    </location>
</feature>
<dbReference type="GO" id="GO:0008235">
    <property type="term" value="F:metalloexopeptidase activity"/>
    <property type="evidence" value="ECO:0007669"/>
    <property type="project" value="InterPro"/>
</dbReference>
<dbReference type="OMA" id="TPWPVTI"/>
<evidence type="ECO:0000256" key="8">
    <source>
        <dbReference type="ARBA" id="ARBA00022723"/>
    </source>
</evidence>
<feature type="transmembrane region" description="Helical" evidence="17">
    <location>
        <begin position="675"/>
        <end position="694"/>
    </location>
</feature>
<dbReference type="InterPro" id="IPR045175">
    <property type="entry name" value="M28_fam"/>
</dbReference>
<evidence type="ECO:0000256" key="17">
    <source>
        <dbReference type="SAM" id="Phobius"/>
    </source>
</evidence>
<feature type="region of interest" description="Disordered" evidence="16">
    <location>
        <begin position="529"/>
        <end position="594"/>
    </location>
</feature>
<comment type="cofactor">
    <cofactor evidence="1">
        <name>Zn(2+)</name>
        <dbReference type="ChEBI" id="CHEBI:29105"/>
    </cofactor>
</comment>
<keyword evidence="8 15" id="KW-0479">Metal-binding</keyword>
<dbReference type="KEGG" id="tpf:TPHA_0A03920"/>
<dbReference type="HOGENOM" id="CLU_006412_1_0_1"/>
<keyword evidence="9 15" id="KW-0378">Hydrolase</keyword>
<feature type="domain" description="Peptidase M28" evidence="18">
    <location>
        <begin position="130"/>
        <end position="318"/>
    </location>
</feature>
<evidence type="ECO:0000256" key="4">
    <source>
        <dbReference type="ARBA" id="ARBA00010918"/>
    </source>
</evidence>
<dbReference type="GO" id="GO:0046872">
    <property type="term" value="F:metal ion binding"/>
    <property type="evidence" value="ECO:0007669"/>
    <property type="project" value="UniProtKB-KW"/>
</dbReference>
<evidence type="ECO:0000259" key="19">
    <source>
        <dbReference type="Pfam" id="PF22250"/>
    </source>
</evidence>
<dbReference type="AlphaFoldDB" id="G8BNJ0"/>
<comment type="function">
    <text evidence="2">May be involved in vacuolar sorting and osmoregulation.</text>
</comment>
<feature type="compositionally biased region" description="Polar residues" evidence="16">
    <location>
        <begin position="543"/>
        <end position="578"/>
    </location>
</feature>
<dbReference type="InterPro" id="IPR053975">
    <property type="entry name" value="PFF1_C"/>
</dbReference>
<proteinExistence type="inferred from homology"/>
<evidence type="ECO:0000259" key="20">
    <source>
        <dbReference type="Pfam" id="PF22251"/>
    </source>
</evidence>
<comment type="subcellular location">
    <subcellularLocation>
        <location evidence="3">Vacuole membrane</location>
        <topology evidence="3">Multi-pass membrane protein</topology>
    </subcellularLocation>
</comment>
<dbReference type="CDD" id="cd03875">
    <property type="entry name" value="M28_Fxna_like"/>
    <property type="match status" value="1"/>
</dbReference>
<evidence type="ECO:0000256" key="15">
    <source>
        <dbReference type="RuleBase" id="RU361240"/>
    </source>
</evidence>
<dbReference type="Pfam" id="PF22251">
    <property type="entry name" value="PFF1_TM"/>
    <property type="match status" value="1"/>
</dbReference>
<evidence type="ECO:0000256" key="16">
    <source>
        <dbReference type="SAM" id="MobiDB-lite"/>
    </source>
</evidence>
<evidence type="ECO:0000256" key="5">
    <source>
        <dbReference type="ARBA" id="ARBA00022554"/>
    </source>
</evidence>
<dbReference type="RefSeq" id="XP_003683902.1">
    <property type="nucleotide sequence ID" value="XM_003683854.1"/>
</dbReference>
<protein>
    <recommendedName>
        <fullName evidence="15">Peptide hydrolase</fullName>
        <ecNumber evidence="15">3.4.-.-</ecNumber>
    </recommendedName>
</protein>
<dbReference type="PANTHER" id="PTHR12147:SF58">
    <property type="entry name" value="VACUOLAR MEMBRANE PROTEASE"/>
    <property type="match status" value="1"/>
</dbReference>
<evidence type="ECO:0000256" key="14">
    <source>
        <dbReference type="ARBA" id="ARBA00023180"/>
    </source>
</evidence>